<evidence type="ECO:0000313" key="3">
    <source>
        <dbReference type="Proteomes" id="UP000268094"/>
    </source>
</evidence>
<sequence>MNATASAAALSTAFKGSQSLSATEKSSLAGLSGVDLERATAQLMLQKQQEAVAFASNIIKKLNEIAMSVISNLK</sequence>
<feature type="compositionally biased region" description="Polar residues" evidence="1">
    <location>
        <begin position="14"/>
        <end position="26"/>
    </location>
</feature>
<accession>A0A3A8H351</accession>
<dbReference type="Proteomes" id="UP000268094">
    <property type="component" value="Unassembled WGS sequence"/>
</dbReference>
<feature type="compositionally biased region" description="Low complexity" evidence="1">
    <location>
        <begin position="1"/>
        <end position="13"/>
    </location>
</feature>
<protein>
    <submittedName>
        <fullName evidence="2">Uncharacterized protein</fullName>
    </submittedName>
</protein>
<gene>
    <name evidence="2" type="ORF">D7V88_41795</name>
</gene>
<dbReference type="OrthoDB" id="5523757at2"/>
<evidence type="ECO:0000256" key="1">
    <source>
        <dbReference type="SAM" id="MobiDB-lite"/>
    </source>
</evidence>
<reference evidence="3" key="1">
    <citation type="submission" date="2018-09" db="EMBL/GenBank/DDBJ databases">
        <authorList>
            <person name="Livingstone P.G."/>
            <person name="Whitworth D.E."/>
        </authorList>
    </citation>
    <scope>NUCLEOTIDE SEQUENCE [LARGE SCALE GENOMIC DNA]</scope>
    <source>
        <strain evidence="3">CA054A</strain>
    </source>
</reference>
<organism evidence="2 3">
    <name type="scientific">Corallococcus terminator</name>
    <dbReference type="NCBI Taxonomy" id="2316733"/>
    <lineage>
        <taxon>Bacteria</taxon>
        <taxon>Pseudomonadati</taxon>
        <taxon>Myxococcota</taxon>
        <taxon>Myxococcia</taxon>
        <taxon>Myxococcales</taxon>
        <taxon>Cystobacterineae</taxon>
        <taxon>Myxococcaceae</taxon>
        <taxon>Corallococcus</taxon>
    </lineage>
</organism>
<feature type="non-terminal residue" evidence="2">
    <location>
        <position position="74"/>
    </location>
</feature>
<dbReference type="RefSeq" id="WP_120545984.1">
    <property type="nucleotide sequence ID" value="NZ_RAVZ01000720.1"/>
</dbReference>
<feature type="region of interest" description="Disordered" evidence="1">
    <location>
        <begin position="1"/>
        <end position="28"/>
    </location>
</feature>
<name>A0A3A8H351_9BACT</name>
<comment type="caution">
    <text evidence="2">The sequence shown here is derived from an EMBL/GenBank/DDBJ whole genome shotgun (WGS) entry which is preliminary data.</text>
</comment>
<evidence type="ECO:0000313" key="2">
    <source>
        <dbReference type="EMBL" id="RKG65552.1"/>
    </source>
</evidence>
<proteinExistence type="predicted"/>
<dbReference type="EMBL" id="RAVZ01000720">
    <property type="protein sequence ID" value="RKG65552.1"/>
    <property type="molecule type" value="Genomic_DNA"/>
</dbReference>
<keyword evidence="3" id="KW-1185">Reference proteome</keyword>
<dbReference type="AlphaFoldDB" id="A0A3A8H351"/>